<dbReference type="Gene3D" id="1.10.150.130">
    <property type="match status" value="1"/>
</dbReference>
<feature type="compositionally biased region" description="Polar residues" evidence="4">
    <location>
        <begin position="220"/>
        <end position="230"/>
    </location>
</feature>
<reference evidence="6" key="2">
    <citation type="submission" date="2021-04" db="EMBL/GenBank/DDBJ databases">
        <authorList>
            <person name="Gilroy R."/>
        </authorList>
    </citation>
    <scope>NUCLEOTIDE SEQUENCE</scope>
    <source>
        <strain evidence="6">ChiHjej8B7-25341</strain>
    </source>
</reference>
<dbReference type="InterPro" id="IPR050090">
    <property type="entry name" value="Tyrosine_recombinase_XerCD"/>
</dbReference>
<protein>
    <submittedName>
        <fullName evidence="6">Tyrosine-type recombinase/integrase</fullName>
    </submittedName>
</protein>
<dbReference type="SUPFAM" id="SSF56349">
    <property type="entry name" value="DNA breaking-rejoining enzymes"/>
    <property type="match status" value="1"/>
</dbReference>
<feature type="region of interest" description="Disordered" evidence="4">
    <location>
        <begin position="207"/>
        <end position="230"/>
    </location>
</feature>
<gene>
    <name evidence="6" type="ORF">H9912_08490</name>
</gene>
<dbReference type="EMBL" id="DWUW01000244">
    <property type="protein sequence ID" value="HJD31965.1"/>
    <property type="molecule type" value="Genomic_DNA"/>
</dbReference>
<comment type="similarity">
    <text evidence="1">Belongs to the 'phage' integrase family.</text>
</comment>
<evidence type="ECO:0000256" key="4">
    <source>
        <dbReference type="SAM" id="MobiDB-lite"/>
    </source>
</evidence>
<dbReference type="GO" id="GO:0006310">
    <property type="term" value="P:DNA recombination"/>
    <property type="evidence" value="ECO:0007669"/>
    <property type="project" value="UniProtKB-KW"/>
</dbReference>
<dbReference type="InterPro" id="IPR010998">
    <property type="entry name" value="Integrase_recombinase_N"/>
</dbReference>
<dbReference type="AlphaFoldDB" id="A0A9D2QYD0"/>
<dbReference type="GO" id="GO:0003677">
    <property type="term" value="F:DNA binding"/>
    <property type="evidence" value="ECO:0007669"/>
    <property type="project" value="UniProtKB-KW"/>
</dbReference>
<organism evidence="6 7">
    <name type="scientific">Candidatus Eisenbergiella stercorigallinarum</name>
    <dbReference type="NCBI Taxonomy" id="2838557"/>
    <lineage>
        <taxon>Bacteria</taxon>
        <taxon>Bacillati</taxon>
        <taxon>Bacillota</taxon>
        <taxon>Clostridia</taxon>
        <taxon>Lachnospirales</taxon>
        <taxon>Lachnospiraceae</taxon>
        <taxon>Eisenbergiella</taxon>
    </lineage>
</organism>
<evidence type="ECO:0000313" key="6">
    <source>
        <dbReference type="EMBL" id="HJD31965.1"/>
    </source>
</evidence>
<feature type="domain" description="Tyr recombinase" evidence="5">
    <location>
        <begin position="220"/>
        <end position="428"/>
    </location>
</feature>
<dbReference type="InterPro" id="IPR002104">
    <property type="entry name" value="Integrase_catalytic"/>
</dbReference>
<keyword evidence="3" id="KW-0233">DNA recombination</keyword>
<dbReference type="GO" id="GO:0015074">
    <property type="term" value="P:DNA integration"/>
    <property type="evidence" value="ECO:0007669"/>
    <property type="project" value="InterPro"/>
</dbReference>
<dbReference type="Pfam" id="PF00589">
    <property type="entry name" value="Phage_integrase"/>
    <property type="match status" value="1"/>
</dbReference>
<accession>A0A9D2QYD0</accession>
<comment type="caution">
    <text evidence="6">The sequence shown here is derived from an EMBL/GenBank/DDBJ whole genome shotgun (WGS) entry which is preliminary data.</text>
</comment>
<evidence type="ECO:0000313" key="7">
    <source>
        <dbReference type="Proteomes" id="UP000823851"/>
    </source>
</evidence>
<dbReference type="Proteomes" id="UP000823851">
    <property type="component" value="Unassembled WGS sequence"/>
</dbReference>
<dbReference type="PANTHER" id="PTHR30349:SF64">
    <property type="entry name" value="PROPHAGE INTEGRASE INTD-RELATED"/>
    <property type="match status" value="1"/>
</dbReference>
<evidence type="ECO:0000256" key="3">
    <source>
        <dbReference type="ARBA" id="ARBA00023172"/>
    </source>
</evidence>
<evidence type="ECO:0000256" key="1">
    <source>
        <dbReference type="ARBA" id="ARBA00008857"/>
    </source>
</evidence>
<dbReference type="Gene3D" id="1.10.443.10">
    <property type="entry name" value="Intergrase catalytic core"/>
    <property type="match status" value="1"/>
</dbReference>
<name>A0A9D2QYD0_9FIRM</name>
<dbReference type="InterPro" id="IPR011010">
    <property type="entry name" value="DNA_brk_join_enz"/>
</dbReference>
<evidence type="ECO:0000259" key="5">
    <source>
        <dbReference type="PROSITE" id="PS51898"/>
    </source>
</evidence>
<dbReference type="InterPro" id="IPR013762">
    <property type="entry name" value="Integrase-like_cat_sf"/>
</dbReference>
<keyword evidence="2" id="KW-0238">DNA-binding</keyword>
<sequence length="459" mass="54109">MKGERGTKELSITPEDLLQYAVEHDMLNVAQMRMQLEMDKRRELLERHPYAVWHNEKEDRWYTDVPVFDSKTGKKRVKRKDRHDLDLDIIEYTLQFEEEKKNCGIRKCTLRELFFEFMDYKRDEVGSGTIRRMMADWKKFYEPHEELVSRQFTDITRIDVDRFFNAIVDEHKLKKKAFYNVCGILKQVYQYAIDAEYTDKTPYRNRVSRKKFTPDRKPSSETQVYSSSEQTAFIEEMERRLRNNPSNTSCLAILLDFEIGTRKGEILALAESDIENGRIHVHRQLVEEFDTSDLDNIVSLGFRVVEYTKSEDGDRWIPLTGRAMELIQRTLEANKRYGYGCRDFLFVKNGSILAPDALDAQVKRGCEYIGIPVKTMHKIRKTYASHVYHGCHNISAVKDVLGHADETTTLRHYIYDTEDHEERDRLIRKALGDGEGVRGTKRDFEIIPFPSKEKRLKTR</sequence>
<proteinExistence type="inferred from homology"/>
<reference evidence="6" key="1">
    <citation type="journal article" date="2021" name="PeerJ">
        <title>Extensive microbial diversity within the chicken gut microbiome revealed by metagenomics and culture.</title>
        <authorList>
            <person name="Gilroy R."/>
            <person name="Ravi A."/>
            <person name="Getino M."/>
            <person name="Pursley I."/>
            <person name="Horton D.L."/>
            <person name="Alikhan N.F."/>
            <person name="Baker D."/>
            <person name="Gharbi K."/>
            <person name="Hall N."/>
            <person name="Watson M."/>
            <person name="Adriaenssens E.M."/>
            <person name="Foster-Nyarko E."/>
            <person name="Jarju S."/>
            <person name="Secka A."/>
            <person name="Antonio M."/>
            <person name="Oren A."/>
            <person name="Chaudhuri R.R."/>
            <person name="La Ragione R."/>
            <person name="Hildebrand F."/>
            <person name="Pallen M.J."/>
        </authorList>
    </citation>
    <scope>NUCLEOTIDE SEQUENCE</scope>
    <source>
        <strain evidence="6">ChiHjej8B7-25341</strain>
    </source>
</reference>
<dbReference type="PANTHER" id="PTHR30349">
    <property type="entry name" value="PHAGE INTEGRASE-RELATED"/>
    <property type="match status" value="1"/>
</dbReference>
<evidence type="ECO:0000256" key="2">
    <source>
        <dbReference type="ARBA" id="ARBA00023125"/>
    </source>
</evidence>
<dbReference type="PROSITE" id="PS51898">
    <property type="entry name" value="TYR_RECOMBINASE"/>
    <property type="match status" value="1"/>
</dbReference>